<sequence length="122" mass="12690">MRALVLVALLLAGLPALAATRFLTGSEDVPLMDGLAEIAETSTIFDAPGGRIVEVDARGAVAAADILRYYADSLPALGWVADPVGENVSLTFRRGAEILVITIMGEPGAGGVVRFNLRPRAS</sequence>
<keyword evidence="1" id="KW-0732">Signal</keyword>
<dbReference type="AlphaFoldDB" id="A0A317EB99"/>
<feature type="signal peptide" evidence="1">
    <location>
        <begin position="1"/>
        <end position="18"/>
    </location>
</feature>
<evidence type="ECO:0000313" key="2">
    <source>
        <dbReference type="EMBL" id="PWR22573.1"/>
    </source>
</evidence>
<gene>
    <name evidence="2" type="ORF">DKG74_11915</name>
</gene>
<accession>A0A317EB99</accession>
<proteinExistence type="predicted"/>
<reference evidence="2 3" key="1">
    <citation type="submission" date="2018-05" db="EMBL/GenBank/DDBJ databases">
        <title>Zavarzinia sp. HR-AS.</title>
        <authorList>
            <person name="Lee Y."/>
            <person name="Jeon C.O."/>
        </authorList>
    </citation>
    <scope>NUCLEOTIDE SEQUENCE [LARGE SCALE GENOMIC DNA]</scope>
    <source>
        <strain evidence="2 3">HR-AS</strain>
    </source>
</reference>
<keyword evidence="3" id="KW-1185">Reference proteome</keyword>
<feature type="chain" id="PRO_5016340854" evidence="1">
    <location>
        <begin position="19"/>
        <end position="122"/>
    </location>
</feature>
<organism evidence="2 3">
    <name type="scientific">Zavarzinia aquatilis</name>
    <dbReference type="NCBI Taxonomy" id="2211142"/>
    <lineage>
        <taxon>Bacteria</taxon>
        <taxon>Pseudomonadati</taxon>
        <taxon>Pseudomonadota</taxon>
        <taxon>Alphaproteobacteria</taxon>
        <taxon>Rhodospirillales</taxon>
        <taxon>Zavarziniaceae</taxon>
        <taxon>Zavarzinia</taxon>
    </lineage>
</organism>
<dbReference type="RefSeq" id="WP_109906013.1">
    <property type="nucleotide sequence ID" value="NZ_QGLE01000006.1"/>
</dbReference>
<evidence type="ECO:0000313" key="3">
    <source>
        <dbReference type="Proteomes" id="UP000245461"/>
    </source>
</evidence>
<name>A0A317EB99_9PROT</name>
<dbReference type="OrthoDB" id="14876at2"/>
<comment type="caution">
    <text evidence="2">The sequence shown here is derived from an EMBL/GenBank/DDBJ whole genome shotgun (WGS) entry which is preliminary data.</text>
</comment>
<dbReference type="Proteomes" id="UP000245461">
    <property type="component" value="Unassembled WGS sequence"/>
</dbReference>
<protein>
    <submittedName>
        <fullName evidence="2">Uncharacterized protein</fullName>
    </submittedName>
</protein>
<evidence type="ECO:0000256" key="1">
    <source>
        <dbReference type="SAM" id="SignalP"/>
    </source>
</evidence>
<dbReference type="EMBL" id="QGLE01000006">
    <property type="protein sequence ID" value="PWR22573.1"/>
    <property type="molecule type" value="Genomic_DNA"/>
</dbReference>